<organism evidence="1 2">
    <name type="scientific">Desulforhabdus amnigena</name>
    <dbReference type="NCBI Taxonomy" id="40218"/>
    <lineage>
        <taxon>Bacteria</taxon>
        <taxon>Pseudomonadati</taxon>
        <taxon>Thermodesulfobacteriota</taxon>
        <taxon>Syntrophobacteria</taxon>
        <taxon>Syntrophobacterales</taxon>
        <taxon>Syntrophobacteraceae</taxon>
        <taxon>Desulforhabdus</taxon>
    </lineage>
</organism>
<gene>
    <name evidence="1" type="ORF">DAMNIGENAA_08450</name>
</gene>
<dbReference type="EMBL" id="BSDR01000001">
    <property type="protein sequence ID" value="GLI33412.1"/>
    <property type="molecule type" value="Genomic_DNA"/>
</dbReference>
<evidence type="ECO:0000313" key="1">
    <source>
        <dbReference type="EMBL" id="GLI33412.1"/>
    </source>
</evidence>
<dbReference type="Proteomes" id="UP001144372">
    <property type="component" value="Unassembled WGS sequence"/>
</dbReference>
<dbReference type="AlphaFoldDB" id="A0A9W6CZW7"/>
<comment type="caution">
    <text evidence="1">The sequence shown here is derived from an EMBL/GenBank/DDBJ whole genome shotgun (WGS) entry which is preliminary data.</text>
</comment>
<evidence type="ECO:0000313" key="2">
    <source>
        <dbReference type="Proteomes" id="UP001144372"/>
    </source>
</evidence>
<keyword evidence="2" id="KW-1185">Reference proteome</keyword>
<sequence>MLSIILKKKSSECLFEKSLMMAIYYNTTDYTYFAIFISVKYSHNRIKEIFCKDCIII</sequence>
<name>A0A9W6CZW7_9BACT</name>
<reference evidence="1" key="1">
    <citation type="submission" date="2022-12" db="EMBL/GenBank/DDBJ databases">
        <title>Reference genome sequencing for broad-spectrum identification of bacterial and archaeal isolates by mass spectrometry.</title>
        <authorList>
            <person name="Sekiguchi Y."/>
            <person name="Tourlousse D.M."/>
        </authorList>
    </citation>
    <scope>NUCLEOTIDE SEQUENCE</scope>
    <source>
        <strain evidence="1">ASRB1</strain>
    </source>
</reference>
<protein>
    <submittedName>
        <fullName evidence="1">Uncharacterized protein</fullName>
    </submittedName>
</protein>
<accession>A0A9W6CZW7</accession>
<proteinExistence type="predicted"/>